<evidence type="ECO:0000259" key="2">
    <source>
        <dbReference type="Pfam" id="PF13962"/>
    </source>
</evidence>
<dbReference type="InterPro" id="IPR026961">
    <property type="entry name" value="PGG_dom"/>
</dbReference>
<sequence length="85" mass="9747">MVGTTFRDWCRYFQYKEGAKKEDKEKNRADACNVVLVVASLIAAVTFQAGVNLPWWCMAGNQGGQYSRHCYHLSMHLRQQPTTFS</sequence>
<keyword evidence="4" id="KW-1185">Reference proteome</keyword>
<reference evidence="3 4" key="1">
    <citation type="journal article" date="2013" name="Genome Biol.">
        <title>The genome sequence of the most widely cultivated cacao type and its use to identify candidate genes regulating pod color.</title>
        <authorList>
            <person name="Motamayor J.C."/>
            <person name="Mockaitis K."/>
            <person name="Schmutz J."/>
            <person name="Haiminen N."/>
            <person name="Iii D.L."/>
            <person name="Cornejo O."/>
            <person name="Findley S.D."/>
            <person name="Zheng P."/>
            <person name="Utro F."/>
            <person name="Royaert S."/>
            <person name="Saski C."/>
            <person name="Jenkins J."/>
            <person name="Podicheti R."/>
            <person name="Zhao M."/>
            <person name="Scheffler B.E."/>
            <person name="Stack J.C."/>
            <person name="Feltus F.A."/>
            <person name="Mustiga G.M."/>
            <person name="Amores F."/>
            <person name="Phillips W."/>
            <person name="Marelli J.P."/>
            <person name="May G.D."/>
            <person name="Shapiro H."/>
            <person name="Ma J."/>
            <person name="Bustamante C.D."/>
            <person name="Schnell R.J."/>
            <person name="Main D."/>
            <person name="Gilbert D."/>
            <person name="Parida L."/>
            <person name="Kuhn D.N."/>
        </authorList>
    </citation>
    <scope>NUCLEOTIDE SEQUENCE [LARGE SCALE GENOMIC DNA]</scope>
    <source>
        <strain evidence="4">cv. Matina 1-6</strain>
    </source>
</reference>
<dbReference type="HOGENOM" id="CLU_2517129_0_0_1"/>
<dbReference type="Proteomes" id="UP000026915">
    <property type="component" value="Chromosome 1"/>
</dbReference>
<dbReference type="AlphaFoldDB" id="A0A061DUN6"/>
<feature type="domain" description="PGG" evidence="2">
    <location>
        <begin position="27"/>
        <end position="54"/>
    </location>
</feature>
<keyword evidence="1" id="KW-1133">Transmembrane helix</keyword>
<keyword evidence="1" id="KW-0812">Transmembrane</keyword>
<dbReference type="Pfam" id="PF13962">
    <property type="entry name" value="PGG"/>
    <property type="match status" value="1"/>
</dbReference>
<evidence type="ECO:0000313" key="4">
    <source>
        <dbReference type="Proteomes" id="UP000026915"/>
    </source>
</evidence>
<name>A0A061DUN6_THECC</name>
<evidence type="ECO:0000313" key="3">
    <source>
        <dbReference type="EMBL" id="EOX96519.1"/>
    </source>
</evidence>
<feature type="transmembrane region" description="Helical" evidence="1">
    <location>
        <begin position="31"/>
        <end position="51"/>
    </location>
</feature>
<organism evidence="3 4">
    <name type="scientific">Theobroma cacao</name>
    <name type="common">Cacao</name>
    <name type="synonym">Cocoa</name>
    <dbReference type="NCBI Taxonomy" id="3641"/>
    <lineage>
        <taxon>Eukaryota</taxon>
        <taxon>Viridiplantae</taxon>
        <taxon>Streptophyta</taxon>
        <taxon>Embryophyta</taxon>
        <taxon>Tracheophyta</taxon>
        <taxon>Spermatophyta</taxon>
        <taxon>Magnoliopsida</taxon>
        <taxon>eudicotyledons</taxon>
        <taxon>Gunneridae</taxon>
        <taxon>Pentapetalae</taxon>
        <taxon>rosids</taxon>
        <taxon>malvids</taxon>
        <taxon>Malvales</taxon>
        <taxon>Malvaceae</taxon>
        <taxon>Byttnerioideae</taxon>
        <taxon>Theobroma</taxon>
    </lineage>
</organism>
<gene>
    <name evidence="3" type="ORF">TCM_005752</name>
</gene>
<dbReference type="InParanoid" id="A0A061DUN6"/>
<dbReference type="EMBL" id="CM001879">
    <property type="protein sequence ID" value="EOX96519.1"/>
    <property type="molecule type" value="Genomic_DNA"/>
</dbReference>
<protein>
    <recommendedName>
        <fullName evidence="2">PGG domain-containing protein</fullName>
    </recommendedName>
</protein>
<keyword evidence="1" id="KW-0472">Membrane</keyword>
<evidence type="ECO:0000256" key="1">
    <source>
        <dbReference type="SAM" id="Phobius"/>
    </source>
</evidence>
<proteinExistence type="predicted"/>
<dbReference type="Gramene" id="EOX96519">
    <property type="protein sequence ID" value="EOX96519"/>
    <property type="gene ID" value="TCM_005752"/>
</dbReference>
<accession>A0A061DUN6</accession>